<dbReference type="CDD" id="cd03362">
    <property type="entry name" value="TOPRIM_TopoIA_TopoIII"/>
    <property type="match status" value="1"/>
</dbReference>
<dbReference type="Pfam" id="PF01131">
    <property type="entry name" value="Topoisom_bac"/>
    <property type="match status" value="1"/>
</dbReference>
<dbReference type="InterPro" id="IPR013824">
    <property type="entry name" value="Topo_IA_cen_sub1"/>
</dbReference>
<dbReference type="GO" id="GO:0006310">
    <property type="term" value="P:DNA recombination"/>
    <property type="evidence" value="ECO:0007669"/>
    <property type="project" value="TreeGrafter"/>
</dbReference>
<dbReference type="InterPro" id="IPR025589">
    <property type="entry name" value="Toprim_C_rpt"/>
</dbReference>
<organism evidence="14 16">
    <name type="scientific">Enterocloster clostridioformis</name>
    <dbReference type="NCBI Taxonomy" id="1531"/>
    <lineage>
        <taxon>Bacteria</taxon>
        <taxon>Bacillati</taxon>
        <taxon>Bacillota</taxon>
        <taxon>Clostridia</taxon>
        <taxon>Lachnospirales</taxon>
        <taxon>Lachnospiraceae</taxon>
        <taxon>Enterocloster</taxon>
    </lineage>
</organism>
<evidence type="ECO:0000259" key="12">
    <source>
        <dbReference type="PROSITE" id="PS50880"/>
    </source>
</evidence>
<dbReference type="Gene3D" id="2.70.20.10">
    <property type="entry name" value="Topoisomerase I, domain 3"/>
    <property type="match status" value="1"/>
</dbReference>
<evidence type="ECO:0000256" key="8">
    <source>
        <dbReference type="ARBA" id="ARBA00030003"/>
    </source>
</evidence>
<dbReference type="InterPro" id="IPR005738">
    <property type="entry name" value="TopoIII"/>
</dbReference>
<dbReference type="InterPro" id="IPR023405">
    <property type="entry name" value="Topo_IA_core_domain"/>
</dbReference>
<reference evidence="15 17" key="2">
    <citation type="journal article" date="2020" name="Cell Host Microbe">
        <title>Functional and Genomic Variation between Human-Derived Isolates of Lachnospiraceae Reveals Inter- and Intra-Species Diversity.</title>
        <authorList>
            <person name="Sorbara M.T."/>
            <person name="Littmann E.R."/>
            <person name="Fontana E."/>
            <person name="Moody T.U."/>
            <person name="Kohout C.E."/>
            <person name="Gjonbalaj M."/>
            <person name="Eaton V."/>
            <person name="Seok R."/>
            <person name="Leiner I.M."/>
            <person name="Pamer E.G."/>
        </authorList>
    </citation>
    <scope>NUCLEOTIDE SEQUENCE [LARGE SCALE GENOMIC DNA]</scope>
    <source>
        <strain evidence="15 17">MSK.2.26</strain>
    </source>
</reference>
<dbReference type="PROSITE" id="PS50880">
    <property type="entry name" value="TOPRIM"/>
    <property type="match status" value="1"/>
</dbReference>
<dbReference type="NCBIfam" id="TIGR01056">
    <property type="entry name" value="topB"/>
    <property type="match status" value="1"/>
</dbReference>
<dbReference type="NCBIfam" id="NF005829">
    <property type="entry name" value="PRK07726.1"/>
    <property type="match status" value="1"/>
</dbReference>
<accession>A0A1I2PM62</accession>
<dbReference type="SMART" id="SM00493">
    <property type="entry name" value="TOPRIM"/>
    <property type="match status" value="1"/>
</dbReference>
<keyword evidence="7 14" id="KW-0413">Isomerase</keyword>
<dbReference type="InterPro" id="IPR034144">
    <property type="entry name" value="TOPRIM_TopoIII"/>
</dbReference>
<comment type="caution">
    <text evidence="14">The sequence shown here is derived from an EMBL/GenBank/DDBJ whole genome shotgun (WGS) entry which is preliminary data.</text>
</comment>
<keyword evidence="5" id="KW-0799">Topoisomerase</keyword>
<dbReference type="PROSITE" id="PS52039">
    <property type="entry name" value="TOPO_IA_2"/>
    <property type="match status" value="1"/>
</dbReference>
<dbReference type="Gene3D" id="1.10.460.10">
    <property type="entry name" value="Topoisomerase I, domain 2"/>
    <property type="match status" value="1"/>
</dbReference>
<dbReference type="Gene3D" id="3.40.50.140">
    <property type="match status" value="1"/>
</dbReference>
<keyword evidence="4" id="KW-0479">Metal-binding</keyword>
<dbReference type="InterPro" id="IPR006171">
    <property type="entry name" value="TOPRIM_dom"/>
</dbReference>
<protein>
    <recommendedName>
        <fullName evidence="3">DNA topoisomerase</fullName>
        <ecNumber evidence="3">5.6.2.1</ecNumber>
    </recommendedName>
    <alternativeName>
        <fullName evidence="11">Omega-protein</fullName>
    </alternativeName>
    <alternativeName>
        <fullName evidence="10">Relaxing enzyme</fullName>
    </alternativeName>
    <alternativeName>
        <fullName evidence="8">Swivelase</fullName>
    </alternativeName>
    <alternativeName>
        <fullName evidence="9">Untwisting enzyme</fullName>
    </alternativeName>
</protein>
<evidence type="ECO:0000256" key="7">
    <source>
        <dbReference type="ARBA" id="ARBA00023235"/>
    </source>
</evidence>
<reference evidence="14 16" key="1">
    <citation type="submission" date="2019-06" db="EMBL/GenBank/DDBJ databases">
        <title>Draft genome sequence of [Clostridium] clostridioforme NBRC 113352.</title>
        <authorList>
            <person name="Miura T."/>
            <person name="Furukawa M."/>
            <person name="Shimamura M."/>
            <person name="Ohyama Y."/>
            <person name="Yamazoe A."/>
            <person name="Kawasaki H."/>
        </authorList>
    </citation>
    <scope>NUCLEOTIDE SEQUENCE [LARGE SCALE GENOMIC DNA]</scope>
    <source>
        <strain evidence="14 16">NBRC 113352</strain>
    </source>
</reference>
<dbReference type="GO" id="GO:0003917">
    <property type="term" value="F:DNA topoisomerase type I (single strand cut, ATP-independent) activity"/>
    <property type="evidence" value="ECO:0007669"/>
    <property type="project" value="UniProtKB-EC"/>
</dbReference>
<dbReference type="InterPro" id="IPR013825">
    <property type="entry name" value="Topo_IA_cen_sub2"/>
</dbReference>
<dbReference type="RefSeq" id="WP_002584840.1">
    <property type="nucleotide sequence ID" value="NZ_BJLB01000001.1"/>
</dbReference>
<evidence type="ECO:0000313" key="16">
    <source>
        <dbReference type="Proteomes" id="UP000315200"/>
    </source>
</evidence>
<dbReference type="GO" id="GO:0046872">
    <property type="term" value="F:metal ion binding"/>
    <property type="evidence" value="ECO:0007669"/>
    <property type="project" value="UniProtKB-KW"/>
</dbReference>
<evidence type="ECO:0000256" key="10">
    <source>
        <dbReference type="ARBA" id="ARBA00032235"/>
    </source>
</evidence>
<feature type="domain" description="Toprim" evidence="12">
    <location>
        <begin position="1"/>
        <end position="134"/>
    </location>
</feature>
<dbReference type="InterPro" id="IPR003601">
    <property type="entry name" value="Topo_IA_2"/>
</dbReference>
<dbReference type="EC" id="5.6.2.1" evidence="3"/>
<dbReference type="Proteomes" id="UP000719916">
    <property type="component" value="Unassembled WGS sequence"/>
</dbReference>
<dbReference type="SUPFAM" id="SSF56712">
    <property type="entry name" value="Prokaryotic type I DNA topoisomerase"/>
    <property type="match status" value="1"/>
</dbReference>
<dbReference type="Proteomes" id="UP000315200">
    <property type="component" value="Unassembled WGS sequence"/>
</dbReference>
<dbReference type="SMART" id="SM00436">
    <property type="entry name" value="TOP1Bc"/>
    <property type="match status" value="1"/>
</dbReference>
<dbReference type="GO" id="GO:0006281">
    <property type="term" value="P:DNA repair"/>
    <property type="evidence" value="ECO:0007669"/>
    <property type="project" value="TreeGrafter"/>
</dbReference>
<dbReference type="Pfam" id="PF13342">
    <property type="entry name" value="Toprim_Crpt"/>
    <property type="match status" value="1"/>
</dbReference>
<comment type="catalytic activity">
    <reaction evidence="1">
        <text>ATP-independent breakage of single-stranded DNA, followed by passage and rejoining.</text>
        <dbReference type="EC" id="5.6.2.1"/>
    </reaction>
</comment>
<dbReference type="PANTHER" id="PTHR11390:SF21">
    <property type="entry name" value="DNA TOPOISOMERASE 3-ALPHA"/>
    <property type="match status" value="1"/>
</dbReference>
<evidence type="ECO:0000313" key="15">
    <source>
        <dbReference type="EMBL" id="NSJ45308.1"/>
    </source>
</evidence>
<evidence type="ECO:0000256" key="2">
    <source>
        <dbReference type="ARBA" id="ARBA00009446"/>
    </source>
</evidence>
<evidence type="ECO:0000313" key="14">
    <source>
        <dbReference type="EMBL" id="GEA35186.1"/>
    </source>
</evidence>
<dbReference type="SMART" id="SM00437">
    <property type="entry name" value="TOP1Ac"/>
    <property type="match status" value="1"/>
</dbReference>
<dbReference type="InterPro" id="IPR000380">
    <property type="entry name" value="Topo_IA"/>
</dbReference>
<dbReference type="InterPro" id="IPR013826">
    <property type="entry name" value="Topo_IA_cen_sub3"/>
</dbReference>
<evidence type="ECO:0000256" key="9">
    <source>
        <dbReference type="ARBA" id="ARBA00031985"/>
    </source>
</evidence>
<evidence type="ECO:0000259" key="13">
    <source>
        <dbReference type="PROSITE" id="PS52039"/>
    </source>
</evidence>
<dbReference type="EMBL" id="JAAISW010000033">
    <property type="protein sequence ID" value="NSJ45308.1"/>
    <property type="molecule type" value="Genomic_DNA"/>
</dbReference>
<evidence type="ECO:0000256" key="1">
    <source>
        <dbReference type="ARBA" id="ARBA00000213"/>
    </source>
</evidence>
<keyword evidence="6" id="KW-0238">DNA-binding</keyword>
<gene>
    <name evidence="14" type="primary">topB_1</name>
    <name evidence="15" type="synonym">topB</name>
    <name evidence="14" type="ORF">Ccl03g_08990</name>
    <name evidence="15" type="ORF">G5B26_17305</name>
</gene>
<name>A0A1I2PM62_9FIRM</name>
<dbReference type="PRINTS" id="PR00417">
    <property type="entry name" value="PRTPISMRASEI"/>
</dbReference>
<dbReference type="GO" id="GO:0006265">
    <property type="term" value="P:DNA topological change"/>
    <property type="evidence" value="ECO:0007669"/>
    <property type="project" value="InterPro"/>
</dbReference>
<dbReference type="GO" id="GO:0043597">
    <property type="term" value="C:cytoplasmic replication fork"/>
    <property type="evidence" value="ECO:0007669"/>
    <property type="project" value="TreeGrafter"/>
</dbReference>
<dbReference type="CDD" id="cd00186">
    <property type="entry name" value="TOP1Ac"/>
    <property type="match status" value="1"/>
</dbReference>
<evidence type="ECO:0000256" key="11">
    <source>
        <dbReference type="ARBA" id="ARBA00032877"/>
    </source>
</evidence>
<evidence type="ECO:0000256" key="4">
    <source>
        <dbReference type="ARBA" id="ARBA00022723"/>
    </source>
</evidence>
<evidence type="ECO:0000256" key="3">
    <source>
        <dbReference type="ARBA" id="ARBA00012891"/>
    </source>
</evidence>
<dbReference type="InterPro" id="IPR003602">
    <property type="entry name" value="Topo_IA_DNA-bd_dom"/>
</dbReference>
<proteinExistence type="inferred from homology"/>
<comment type="similarity">
    <text evidence="2">Belongs to the type IA topoisomerase family.</text>
</comment>
<dbReference type="GO" id="GO:0003677">
    <property type="term" value="F:DNA binding"/>
    <property type="evidence" value="ECO:0007669"/>
    <property type="project" value="UniProtKB-KW"/>
</dbReference>
<dbReference type="PANTHER" id="PTHR11390">
    <property type="entry name" value="PROKARYOTIC DNA TOPOISOMERASE"/>
    <property type="match status" value="1"/>
</dbReference>
<reference evidence="15" key="3">
    <citation type="submission" date="2020-02" db="EMBL/GenBank/DDBJ databases">
        <authorList>
            <person name="Littmann E."/>
            <person name="Sorbara M."/>
        </authorList>
    </citation>
    <scope>NUCLEOTIDE SEQUENCE</scope>
    <source>
        <strain evidence="15">MSK.2.26</strain>
    </source>
</reference>
<evidence type="ECO:0000256" key="5">
    <source>
        <dbReference type="ARBA" id="ARBA00023029"/>
    </source>
</evidence>
<sequence length="706" mass="79034">MQLVITEKPSVARSISEVIGATEISDGYMEGNGYIVSWCVGHLVELAQPESYGEQWKKWTYESLPVNPEKWQYEVKPDTKAQYDVLCQLMHRKDVTATICATDAGREGELIFRLVYEMAGCDKPIKRLWISSMEESAIREGFENLQPGSDYDNLYHSALCRQEADWLVGINGTRLFTVLYGGKVLKVGRVQTPTLAMLVDREAKIMNFQKEKYYMAHILMDGIDAATGRIDDKKKADEIVGACRNGQALITSVVKEEKTVMPPKLYDLTTLQRDANRLFGFTAKQTLEYTQSLYEKKLATYPRTDSQFLSDDMGQTAEGVIEAVFHSLMFEENKAPRPDIKRILNSKKVTDHHAIIPTMEIAKADLAALPETERKILSLVANRLLCATGEKHLYETVKADFSCNGHTFTVSGKSVTHNGWKSFEDAFKRSFKISGNQEEEKEEKKLPELSEGQAFDGVQTKISEHFTSPPKHFTEDLLLSAMERAGAEDMGDDVERKGLGTPATRADIIEKLVKDGFVKREKKQIIPTEDGLKLITVLPDVVKSPKLTADWENALTLVAKGELPMEDFMADIENMVSELIHTYHEVSDEQKKMFAQEQTVLGTCPNCGGQVVKGKFGAYCVKKCGMNVSRVMGAALTDTQVKDLLAGKKILLKGLKSKAGKSYDAYIIPSGTEEYHYTKDGEEKSGVQFKFVMEFPKKKSSGGKKK</sequence>
<feature type="domain" description="Topo IA-type catalytic" evidence="13">
    <location>
        <begin position="151"/>
        <end position="580"/>
    </location>
</feature>
<dbReference type="AlphaFoldDB" id="A0A1I2PM62"/>
<dbReference type="Pfam" id="PF01751">
    <property type="entry name" value="Toprim"/>
    <property type="match status" value="1"/>
</dbReference>
<dbReference type="EMBL" id="BJLB01000001">
    <property type="protein sequence ID" value="GEA35186.1"/>
    <property type="molecule type" value="Genomic_DNA"/>
</dbReference>
<evidence type="ECO:0000256" key="6">
    <source>
        <dbReference type="ARBA" id="ARBA00023125"/>
    </source>
</evidence>
<dbReference type="InterPro" id="IPR013497">
    <property type="entry name" value="Topo_IA_cen"/>
</dbReference>
<evidence type="ECO:0000313" key="17">
    <source>
        <dbReference type="Proteomes" id="UP000719916"/>
    </source>
</evidence>
<dbReference type="Gene3D" id="1.10.290.10">
    <property type="entry name" value="Topoisomerase I, domain 4"/>
    <property type="match status" value="1"/>
</dbReference>